<reference evidence="1 2" key="1">
    <citation type="submission" date="2022-04" db="EMBL/GenBank/DDBJ databases">
        <title>Paracoccus sp. YLB-12 draft genome sequence.</title>
        <authorList>
            <person name="Yu L."/>
        </authorList>
    </citation>
    <scope>NUCLEOTIDE SEQUENCE [LARGE SCALE GENOMIC DNA]</scope>
    <source>
        <strain evidence="1 2">YLB-12</strain>
    </source>
</reference>
<sequence>MLTMAFLVVAANAGEPTASLPPEIAGYAQEASDLLLAGETLPRDYRVRLMGMEPSVRLQALVFLRRAGLLTADPWPLEDILKPAIAAQEDVE</sequence>
<evidence type="ECO:0000313" key="2">
    <source>
        <dbReference type="Proteomes" id="UP001320702"/>
    </source>
</evidence>
<dbReference type="EMBL" id="JANAVZ010000006">
    <property type="protein sequence ID" value="MCT4333702.1"/>
    <property type="molecule type" value="Genomic_DNA"/>
</dbReference>
<dbReference type="RefSeq" id="WP_260277556.1">
    <property type="nucleotide sequence ID" value="NZ_JANAVZ010000006.1"/>
</dbReference>
<keyword evidence="2" id="KW-1185">Reference proteome</keyword>
<name>A0ABT2KAY9_9RHOB</name>
<accession>A0ABT2KAY9</accession>
<dbReference type="Proteomes" id="UP001320702">
    <property type="component" value="Unassembled WGS sequence"/>
</dbReference>
<proteinExistence type="predicted"/>
<gene>
    <name evidence="1" type="ORF">MU516_12580</name>
</gene>
<organism evidence="1 2">
    <name type="scientific">Paracoccus maritimus</name>
    <dbReference type="NCBI Taxonomy" id="2933292"/>
    <lineage>
        <taxon>Bacteria</taxon>
        <taxon>Pseudomonadati</taxon>
        <taxon>Pseudomonadota</taxon>
        <taxon>Alphaproteobacteria</taxon>
        <taxon>Rhodobacterales</taxon>
        <taxon>Paracoccaceae</taxon>
        <taxon>Paracoccus</taxon>
    </lineage>
</organism>
<protein>
    <submittedName>
        <fullName evidence="1">Uncharacterized protein</fullName>
    </submittedName>
</protein>
<comment type="caution">
    <text evidence="1">The sequence shown here is derived from an EMBL/GenBank/DDBJ whole genome shotgun (WGS) entry which is preliminary data.</text>
</comment>
<evidence type="ECO:0000313" key="1">
    <source>
        <dbReference type="EMBL" id="MCT4333702.1"/>
    </source>
</evidence>